<dbReference type="AlphaFoldDB" id="A0A1F6N9L4"/>
<comment type="caution">
    <text evidence="2">The sequence shown here is derived from an EMBL/GenBank/DDBJ whole genome shotgun (WGS) entry which is preliminary data.</text>
</comment>
<protein>
    <recommendedName>
        <fullName evidence="4">LTD domain-containing protein</fullName>
    </recommendedName>
</protein>
<keyword evidence="1" id="KW-0732">Signal</keyword>
<accession>A0A1F6N9L4</accession>
<gene>
    <name evidence="2" type="ORF">A3I29_04200</name>
</gene>
<name>A0A1F6N9L4_9BACT</name>
<sequence>MSNVFKKIVSVGVTMSTMLWSVGVSALLPVAATAAICPAFQSGDLLKVTGRPAIYAVDSNGKVLYFPSGDEFKSWNTGETYGGYTAVDQACYDSLPVPAMAPMGVNFRPGSFIVKRASSDQLYVVEPGNKLAKITAAAADALYGTTRKTFTVADVFWTNYPSANRGADITEAKVHPGMLVSNADKTWYVDDNSTLHEVTPSGMTANRFKAAFVRPVTSAMITGLSTGDTYSALVPALSDRTQTGGASSTIPPTGGGALSVALDATNPAGGNLADSTALNPVLKVSLRAGSADVKVTGLTVTKSGFLANTAVSGIEVVDSSGLRHGSVASSINADNQVTLIFSGDPIVVRANGSEVATVRVNLGSVITNGTLRFSLASASAVQTEGNGSVSGSFPVTGNEFIVYDGGNAVAAVKLDTVQVHNNATLNVDDVNQQDLAKFTLQETTSKEKVLVKEWTLYNNGTAADSDLKDFQLVAQDSTVLSTAQQVNKNIRFVLATPYEIDKGLTKTFTVRGKIINGAARTIQLVTYNNYDVVVTGQTTGANLLPAVGSTDTTYPIGDATNNNKVTVGSGTTSFNKDTTSPTAAITPGSSNVVLAKYYAKPTGENMELRTIAMGVVTGTASVFTGSLTVRVNGASVAVLTPTDIANHATTLTSVTLSTYPTLVAGQNNYVTVEGNISSSATNGATTTVYMDLTQVRRLITNDIMDPGVGIVASNQLTIQAAALRVTNLALPVAQSVVAGTSNKELANIELNAGVVSSGEDVKVTSIIISQTKTAGAVTDFGNLVLYDAAGNALPTTGSTSNGAASTTFTFVSPVIVPKTGSVVLKLRGDVLAGSGAHTFAVDDADNHVASVGKDTGNEIDETAGSGVGQGMTVVSSGYLTLSMVSGVGGSPSTDQLVTPGQTNVAVFAFKLTAQNEPIKLTTLRLMASGTAWSSVNNLTNIRLYRNSETNSFASATQMSTGPGTNTSTVFTWTATDNLLPDAVQPGTSVTIYVKADIGVANQVKLGEGFQFGISSTSTTNIVAKGASSNATLDNNNTTVLSGAPLLATGLTYIAPFQVLATADAPTAGSSATQAIIAGTQLARIKIMNNGSSKVTISGIQFTDSGSHTGTTTSYTLKYSSQNSTDYTANTASSTAWASGGAGDSVNFSNLGAHSGTFDIDGGSYRFVTVSIQGLGPTSAGTSGDNWQLSIASLGHITYSVAESDLGYDGNLSGGLAGSISSLKADGKPQMGTLVKS</sequence>
<evidence type="ECO:0000313" key="2">
    <source>
        <dbReference type="EMBL" id="OGH80614.1"/>
    </source>
</evidence>
<dbReference type="EMBL" id="MFQK01000039">
    <property type="protein sequence ID" value="OGH80614.1"/>
    <property type="molecule type" value="Genomic_DNA"/>
</dbReference>
<evidence type="ECO:0008006" key="4">
    <source>
        <dbReference type="Google" id="ProtNLM"/>
    </source>
</evidence>
<organism evidence="2 3">
    <name type="scientific">Candidatus Magasanikbacteria bacterium RIFCSPLOWO2_02_FULL_44_11</name>
    <dbReference type="NCBI Taxonomy" id="1798689"/>
    <lineage>
        <taxon>Bacteria</taxon>
        <taxon>Candidatus Magasanikiibacteriota</taxon>
    </lineage>
</organism>
<proteinExistence type="predicted"/>
<evidence type="ECO:0000256" key="1">
    <source>
        <dbReference type="SAM" id="SignalP"/>
    </source>
</evidence>
<feature type="chain" id="PRO_5009525731" description="LTD domain-containing protein" evidence="1">
    <location>
        <begin position="35"/>
        <end position="1236"/>
    </location>
</feature>
<evidence type="ECO:0000313" key="3">
    <source>
        <dbReference type="Proteomes" id="UP000178726"/>
    </source>
</evidence>
<reference evidence="2 3" key="1">
    <citation type="journal article" date="2016" name="Nat. Commun.">
        <title>Thousands of microbial genomes shed light on interconnected biogeochemical processes in an aquifer system.</title>
        <authorList>
            <person name="Anantharaman K."/>
            <person name="Brown C.T."/>
            <person name="Hug L.A."/>
            <person name="Sharon I."/>
            <person name="Castelle C.J."/>
            <person name="Probst A.J."/>
            <person name="Thomas B.C."/>
            <person name="Singh A."/>
            <person name="Wilkins M.J."/>
            <person name="Karaoz U."/>
            <person name="Brodie E.L."/>
            <person name="Williams K.H."/>
            <person name="Hubbard S.S."/>
            <person name="Banfield J.F."/>
        </authorList>
    </citation>
    <scope>NUCLEOTIDE SEQUENCE [LARGE SCALE GENOMIC DNA]</scope>
</reference>
<dbReference type="STRING" id="1798689.A3I29_04200"/>
<dbReference type="Proteomes" id="UP000178726">
    <property type="component" value="Unassembled WGS sequence"/>
</dbReference>
<feature type="signal peptide" evidence="1">
    <location>
        <begin position="1"/>
        <end position="34"/>
    </location>
</feature>